<reference evidence="1" key="2">
    <citation type="submission" date="2023-02" db="EMBL/GenBank/DDBJ databases">
        <authorList>
            <person name="Sun Q."/>
            <person name="Mori K."/>
        </authorList>
    </citation>
    <scope>NUCLEOTIDE SEQUENCE</scope>
    <source>
        <strain evidence="1">NBRC 112290</strain>
    </source>
</reference>
<keyword evidence="2" id="KW-1185">Reference proteome</keyword>
<dbReference type="EMBL" id="BSUM01000001">
    <property type="protein sequence ID" value="GMA31565.1"/>
    <property type="molecule type" value="Genomic_DNA"/>
</dbReference>
<proteinExistence type="predicted"/>
<dbReference type="RefSeq" id="WP_284250363.1">
    <property type="nucleotide sequence ID" value="NZ_BSUM01000001.1"/>
</dbReference>
<gene>
    <name evidence="1" type="ORF">GCM10025875_15570</name>
</gene>
<evidence type="ECO:0000313" key="2">
    <source>
        <dbReference type="Proteomes" id="UP001157161"/>
    </source>
</evidence>
<comment type="caution">
    <text evidence="1">The sequence shown here is derived from an EMBL/GenBank/DDBJ whole genome shotgun (WGS) entry which is preliminary data.</text>
</comment>
<organism evidence="1 2">
    <name type="scientific">Litorihabitans aurantiacus</name>
    <dbReference type="NCBI Taxonomy" id="1930061"/>
    <lineage>
        <taxon>Bacteria</taxon>
        <taxon>Bacillati</taxon>
        <taxon>Actinomycetota</taxon>
        <taxon>Actinomycetes</taxon>
        <taxon>Micrococcales</taxon>
        <taxon>Beutenbergiaceae</taxon>
        <taxon>Litorihabitans</taxon>
    </lineage>
</organism>
<dbReference type="Proteomes" id="UP001157161">
    <property type="component" value="Unassembled WGS sequence"/>
</dbReference>
<dbReference type="AlphaFoldDB" id="A0AA37XEB1"/>
<reference evidence="1" key="1">
    <citation type="journal article" date="2014" name="Int. J. Syst. Evol. Microbiol.">
        <title>Complete genome sequence of Corynebacterium casei LMG S-19264T (=DSM 44701T), isolated from a smear-ripened cheese.</title>
        <authorList>
            <consortium name="US DOE Joint Genome Institute (JGI-PGF)"/>
            <person name="Walter F."/>
            <person name="Albersmeier A."/>
            <person name="Kalinowski J."/>
            <person name="Ruckert C."/>
        </authorList>
    </citation>
    <scope>NUCLEOTIDE SEQUENCE</scope>
    <source>
        <strain evidence="1">NBRC 112290</strain>
    </source>
</reference>
<protein>
    <recommendedName>
        <fullName evidence="3">IrrE N-terminal-like domain-containing protein</fullName>
    </recommendedName>
</protein>
<evidence type="ECO:0008006" key="3">
    <source>
        <dbReference type="Google" id="ProtNLM"/>
    </source>
</evidence>
<evidence type="ECO:0000313" key="1">
    <source>
        <dbReference type="EMBL" id="GMA31565.1"/>
    </source>
</evidence>
<name>A0AA37XEB1_9MICO</name>
<accession>A0AA37XEB1</accession>
<sequence>MTHHPWRFLRGLPHVTLEWVRMHGRVGETNGVDLIRIHPDQLQVERRVTLTHETVHLERGHTTGCAPAVESEVREEASRRLIELPALLDALAWTEDWDEAADELWVTVDVLRDRIDTLSEVERAALVRRARELDEATH</sequence>